<evidence type="ECO:0000256" key="3">
    <source>
        <dbReference type="ARBA" id="ARBA00022692"/>
    </source>
</evidence>
<comment type="subcellular location">
    <subcellularLocation>
        <location evidence="1">Cell membrane</location>
        <topology evidence="1">Multi-pass membrane protein</topology>
    </subcellularLocation>
</comment>
<protein>
    <recommendedName>
        <fullName evidence="7">DUF2179 domain-containing protein</fullName>
    </recommendedName>
</protein>
<dbReference type="InterPro" id="IPR051461">
    <property type="entry name" value="UPF0750_membrane"/>
</dbReference>
<dbReference type="InterPro" id="IPR019264">
    <property type="entry name" value="DUF2179"/>
</dbReference>
<feature type="transmembrane region" description="Helical" evidence="6">
    <location>
        <begin position="21"/>
        <end position="41"/>
    </location>
</feature>
<feature type="transmembrane region" description="Helical" evidence="6">
    <location>
        <begin position="89"/>
        <end position="107"/>
    </location>
</feature>
<comment type="caution">
    <text evidence="8">The sequence shown here is derived from an EMBL/GenBank/DDBJ whole genome shotgun (WGS) entry which is preliminary data.</text>
</comment>
<dbReference type="Gene3D" id="3.30.70.120">
    <property type="match status" value="1"/>
</dbReference>
<dbReference type="Pfam" id="PF02588">
    <property type="entry name" value="YitT_membrane"/>
    <property type="match status" value="1"/>
</dbReference>
<evidence type="ECO:0000256" key="2">
    <source>
        <dbReference type="ARBA" id="ARBA00022475"/>
    </source>
</evidence>
<dbReference type="EMBL" id="NGJZ01000002">
    <property type="protein sequence ID" value="RSU07036.1"/>
    <property type="molecule type" value="Genomic_DNA"/>
</dbReference>
<dbReference type="InterPro" id="IPR003740">
    <property type="entry name" value="YitT"/>
</dbReference>
<feature type="transmembrane region" description="Helical" evidence="6">
    <location>
        <begin position="61"/>
        <end position="82"/>
    </location>
</feature>
<evidence type="ECO:0000259" key="7">
    <source>
        <dbReference type="Pfam" id="PF10035"/>
    </source>
</evidence>
<dbReference type="CDD" id="cd16380">
    <property type="entry name" value="YitT_C"/>
    <property type="match status" value="1"/>
</dbReference>
<dbReference type="GO" id="GO:0005886">
    <property type="term" value="C:plasma membrane"/>
    <property type="evidence" value="ECO:0007669"/>
    <property type="project" value="UniProtKB-SubCell"/>
</dbReference>
<organism evidence="8 9">
    <name type="scientific">Vagococcus entomophilus</name>
    <dbReference type="NCBI Taxonomy" id="1160095"/>
    <lineage>
        <taxon>Bacteria</taxon>
        <taxon>Bacillati</taxon>
        <taxon>Bacillota</taxon>
        <taxon>Bacilli</taxon>
        <taxon>Lactobacillales</taxon>
        <taxon>Enterococcaceae</taxon>
        <taxon>Vagococcus</taxon>
    </lineage>
</organism>
<dbReference type="PANTHER" id="PTHR33545">
    <property type="entry name" value="UPF0750 MEMBRANE PROTEIN YITT-RELATED"/>
    <property type="match status" value="1"/>
</dbReference>
<feature type="transmembrane region" description="Helical" evidence="6">
    <location>
        <begin position="113"/>
        <end position="135"/>
    </location>
</feature>
<evidence type="ECO:0000313" key="9">
    <source>
        <dbReference type="Proteomes" id="UP000288669"/>
    </source>
</evidence>
<proteinExistence type="predicted"/>
<dbReference type="PANTHER" id="PTHR33545:SF5">
    <property type="entry name" value="UPF0750 MEMBRANE PROTEIN YITT"/>
    <property type="match status" value="1"/>
</dbReference>
<feature type="transmembrane region" description="Helical" evidence="6">
    <location>
        <begin position="156"/>
        <end position="176"/>
    </location>
</feature>
<name>A0A430AGI3_9ENTE</name>
<evidence type="ECO:0000256" key="6">
    <source>
        <dbReference type="SAM" id="Phobius"/>
    </source>
</evidence>
<dbReference type="InterPro" id="IPR015867">
    <property type="entry name" value="N-reg_PII/ATP_PRibTrfase_C"/>
</dbReference>
<reference evidence="8 9" key="1">
    <citation type="submission" date="2017-05" db="EMBL/GenBank/DDBJ databases">
        <title>Vagococcus spp. assemblies.</title>
        <authorList>
            <person name="Gulvik C.A."/>
        </authorList>
    </citation>
    <scope>NUCLEOTIDE SEQUENCE [LARGE SCALE GENOMIC DNA]</scope>
    <source>
        <strain evidence="8 9">DSM 24756</strain>
    </source>
</reference>
<gene>
    <name evidence="8" type="ORF">CBF30_07195</name>
</gene>
<keyword evidence="9" id="KW-1185">Reference proteome</keyword>
<dbReference type="Proteomes" id="UP000288669">
    <property type="component" value="Unassembled WGS sequence"/>
</dbReference>
<keyword evidence="4 6" id="KW-1133">Transmembrane helix</keyword>
<keyword evidence="2" id="KW-1003">Cell membrane</keyword>
<evidence type="ECO:0000313" key="8">
    <source>
        <dbReference type="EMBL" id="RSU07036.1"/>
    </source>
</evidence>
<keyword evidence="5 6" id="KW-0472">Membrane</keyword>
<dbReference type="AlphaFoldDB" id="A0A430AGI3"/>
<evidence type="ECO:0000256" key="1">
    <source>
        <dbReference type="ARBA" id="ARBA00004651"/>
    </source>
</evidence>
<evidence type="ECO:0000256" key="4">
    <source>
        <dbReference type="ARBA" id="ARBA00022989"/>
    </source>
</evidence>
<accession>A0A430AGI3</accession>
<dbReference type="PIRSF" id="PIRSF006483">
    <property type="entry name" value="Membrane_protein_YitT"/>
    <property type="match status" value="1"/>
</dbReference>
<dbReference type="Pfam" id="PF10035">
    <property type="entry name" value="DUF2179"/>
    <property type="match status" value="1"/>
</dbReference>
<sequence length="291" mass="31630">MKNILGAIPKNEYTTKLSVSVCYAVLASIALNFFWQPGHIYSSGLTGLAQILSTLISKTSLFTVPVSAILFVLNVPMFCLAWKKISKKFTVFTIISVTLASIFMQIVPETVLTPDPIICAIFGGAINGLGTGFALRSGISSGGLDIISITIRRATGKSIGSIAILFNAFIIFAAALLFGWKYAFYSALSIFISGKVTDVVYTKQQKMQVMIITKKPEEVVSCVQDRLRRGITIIHGAEGAFSHDGQTVLLTVITRYEMHDLEDAMKASDKEAFVSISDNVKILGNFYDPGM</sequence>
<dbReference type="RefSeq" id="WP_126824385.1">
    <property type="nucleotide sequence ID" value="NZ_JBHLWU010000002.1"/>
</dbReference>
<evidence type="ECO:0000256" key="5">
    <source>
        <dbReference type="ARBA" id="ARBA00023136"/>
    </source>
</evidence>
<dbReference type="OrthoDB" id="2417289at2"/>
<feature type="domain" description="DUF2179" evidence="7">
    <location>
        <begin position="229"/>
        <end position="284"/>
    </location>
</feature>
<keyword evidence="3 6" id="KW-0812">Transmembrane</keyword>